<accession>A0AAW1V0D8</accession>
<feature type="compositionally biased region" description="Basic and acidic residues" evidence="1">
    <location>
        <begin position="199"/>
        <end position="211"/>
    </location>
</feature>
<dbReference type="EMBL" id="JARQZJ010000122">
    <property type="protein sequence ID" value="KAK9889122.1"/>
    <property type="molecule type" value="Genomic_DNA"/>
</dbReference>
<evidence type="ECO:0000256" key="1">
    <source>
        <dbReference type="SAM" id="MobiDB-lite"/>
    </source>
</evidence>
<sequence>MFTLVCTVCLAFVINAEDNQGFQYMHPRSVMMGGYYGMPLFKYLNFPTPNDEPIPSASEEEFQDEREVDIEDSAVLPDDEKHVIEHSTSSPENIDLSLRSNDTTITKKINTKKSKNKPVPDEEDSAGSSFPFGGGNSSFFNTFFPIMLGGRSGVSRKSGGDDGSLGGATAIANSFSTGRGGVASSHATSFGDVYMSSSMRERNDRIRKKYD</sequence>
<keyword evidence="2" id="KW-0732">Signal</keyword>
<feature type="signal peptide" evidence="2">
    <location>
        <begin position="1"/>
        <end position="16"/>
    </location>
</feature>
<dbReference type="Proteomes" id="UP001431783">
    <property type="component" value="Unassembled WGS sequence"/>
</dbReference>
<feature type="region of interest" description="Disordered" evidence="1">
    <location>
        <begin position="192"/>
        <end position="211"/>
    </location>
</feature>
<dbReference type="AlphaFoldDB" id="A0AAW1V0D8"/>
<organism evidence="3 4">
    <name type="scientific">Henosepilachna vigintioctopunctata</name>
    <dbReference type="NCBI Taxonomy" id="420089"/>
    <lineage>
        <taxon>Eukaryota</taxon>
        <taxon>Metazoa</taxon>
        <taxon>Ecdysozoa</taxon>
        <taxon>Arthropoda</taxon>
        <taxon>Hexapoda</taxon>
        <taxon>Insecta</taxon>
        <taxon>Pterygota</taxon>
        <taxon>Neoptera</taxon>
        <taxon>Endopterygota</taxon>
        <taxon>Coleoptera</taxon>
        <taxon>Polyphaga</taxon>
        <taxon>Cucujiformia</taxon>
        <taxon>Coccinelloidea</taxon>
        <taxon>Coccinellidae</taxon>
        <taxon>Epilachninae</taxon>
        <taxon>Epilachnini</taxon>
        <taxon>Henosepilachna</taxon>
    </lineage>
</organism>
<keyword evidence="4" id="KW-1185">Reference proteome</keyword>
<protein>
    <submittedName>
        <fullName evidence="3">Uncharacterized protein</fullName>
    </submittedName>
</protein>
<dbReference type="EMBL" id="JARQZJ010000122">
    <property type="protein sequence ID" value="KAK9889121.1"/>
    <property type="molecule type" value="Genomic_DNA"/>
</dbReference>
<evidence type="ECO:0000256" key="2">
    <source>
        <dbReference type="SAM" id="SignalP"/>
    </source>
</evidence>
<feature type="chain" id="PRO_5044718028" evidence="2">
    <location>
        <begin position="17"/>
        <end position="211"/>
    </location>
</feature>
<comment type="caution">
    <text evidence="3">The sequence shown here is derived from an EMBL/GenBank/DDBJ whole genome shotgun (WGS) entry which is preliminary data.</text>
</comment>
<evidence type="ECO:0000313" key="4">
    <source>
        <dbReference type="Proteomes" id="UP001431783"/>
    </source>
</evidence>
<proteinExistence type="predicted"/>
<feature type="region of interest" description="Disordered" evidence="1">
    <location>
        <begin position="107"/>
        <end position="130"/>
    </location>
</feature>
<reference evidence="3 4" key="1">
    <citation type="submission" date="2023-03" db="EMBL/GenBank/DDBJ databases">
        <title>Genome insight into feeding habits of ladybird beetles.</title>
        <authorList>
            <person name="Li H.-S."/>
            <person name="Huang Y.-H."/>
            <person name="Pang H."/>
        </authorList>
    </citation>
    <scope>NUCLEOTIDE SEQUENCE [LARGE SCALE GENOMIC DNA]</scope>
    <source>
        <strain evidence="3">SYSU_2023b</strain>
        <tissue evidence="3">Whole body</tissue>
    </source>
</reference>
<evidence type="ECO:0000313" key="3">
    <source>
        <dbReference type="EMBL" id="KAK9889121.1"/>
    </source>
</evidence>
<name>A0AAW1V0D8_9CUCU</name>
<gene>
    <name evidence="3" type="ORF">WA026_004391</name>
</gene>